<proteinExistence type="predicted"/>
<name>A0A087TG74_STEMI</name>
<organism evidence="1 2">
    <name type="scientific">Stegodyphus mimosarum</name>
    <name type="common">African social velvet spider</name>
    <dbReference type="NCBI Taxonomy" id="407821"/>
    <lineage>
        <taxon>Eukaryota</taxon>
        <taxon>Metazoa</taxon>
        <taxon>Ecdysozoa</taxon>
        <taxon>Arthropoda</taxon>
        <taxon>Chelicerata</taxon>
        <taxon>Arachnida</taxon>
        <taxon>Araneae</taxon>
        <taxon>Araneomorphae</taxon>
        <taxon>Entelegynae</taxon>
        <taxon>Eresoidea</taxon>
        <taxon>Eresidae</taxon>
        <taxon>Stegodyphus</taxon>
    </lineage>
</organism>
<evidence type="ECO:0000313" key="1">
    <source>
        <dbReference type="EMBL" id="KFM64113.1"/>
    </source>
</evidence>
<sequence length="99" mass="12216">MYHIFQHIVHTFNTKNMIEIYEYAGCKNDRLKIWKKSTYKSYIFICTYAVYLKEMTYLLSLETFHYRITSKVHYVSLLLYLQAHHRFLFHLHLHCYSDP</sequence>
<dbReference type="Proteomes" id="UP000054359">
    <property type="component" value="Unassembled WGS sequence"/>
</dbReference>
<dbReference type="EMBL" id="KK115075">
    <property type="protein sequence ID" value="KFM64113.1"/>
    <property type="molecule type" value="Genomic_DNA"/>
</dbReference>
<feature type="non-terminal residue" evidence="1">
    <location>
        <position position="99"/>
    </location>
</feature>
<reference evidence="1 2" key="1">
    <citation type="submission" date="2013-11" db="EMBL/GenBank/DDBJ databases">
        <title>Genome sequencing of Stegodyphus mimosarum.</title>
        <authorList>
            <person name="Bechsgaard J."/>
        </authorList>
    </citation>
    <scope>NUCLEOTIDE SEQUENCE [LARGE SCALE GENOMIC DNA]</scope>
</reference>
<accession>A0A087TG74</accession>
<keyword evidence="2" id="KW-1185">Reference proteome</keyword>
<evidence type="ECO:0000313" key="2">
    <source>
        <dbReference type="Proteomes" id="UP000054359"/>
    </source>
</evidence>
<dbReference type="AlphaFoldDB" id="A0A087TG74"/>
<protein>
    <submittedName>
        <fullName evidence="1">Uncharacterized protein</fullName>
    </submittedName>
</protein>
<gene>
    <name evidence="1" type="ORF">X975_09666</name>
</gene>